<sequence>MASQQLLLLGGQGLPVGLSALPVRSSQGHGYTGAMLYSPSEEIVVLGCMCLYKPASFAQDIFQSLARQQDLLHNACFPFHWRVNRGGNHPDGTMKSVLLLLFAATAWSRVPLASRQDYRKNWRPTATQCSMGDIESCGTDVYCFFYTRRLDGGPMYENDGRYHSRKSCLESYKPNPEGPPKRELKVFQFPLKGCDEFRCDATNFHKSFEWRCGTPKYCTLFNNATVLENPDVSYGSERECLDDHETEEQARARSTRGGLHPFHVPDCANWNGDYGRGNDERKMGTRAWCSKYRHALWRVDSYREPLSGYASEDECLKARRLPSAEQQVDPDAPTPHAKSPADAKATPAASGVKLPDAKATPAASGAKLPWIPSRGWNPQCVRYRVVDENKCGSASYCRAFDGTDAMSKEDKPAHPSEAACLAARQTPFEYTHKSTRHLPWVKDPFGPPEVDLLLPICNHLPFKESFCGSWKFCVAQDTQDEYRQRFKAYVSAQACFDARQKPKGENWRGEFAKSPGPFCVKGLRAPHASISGVMRHRAMLMGVMLRIPRMLVARIEAYSLSNADSAKTVATFGSGVTSMPRQSKGLTVSLRLACAVTRENFSLRTMKASIVLLLATPALCRVPLATRRDDITELPQPEESHPPQQSSGTPPKRLAVTHVFKGDRANGQRKPSPKPKPKPNTESEPKSESETTAAAGPKPAQEEGKHKLGSQPTLDSRPQSEPGLGSESKPEAAHKPQARPSENNMKVPAAAPEKKLLPWIRYTGWKPNCGMRGLKEERLCGSRPYCASFKSPYLEKMHEPPYASEAECLAAREKSSDVKIEAPR</sequence>
<feature type="compositionally biased region" description="Polar residues" evidence="1">
    <location>
        <begin position="710"/>
        <end position="719"/>
    </location>
</feature>
<feature type="region of interest" description="Disordered" evidence="1">
    <location>
        <begin position="632"/>
        <end position="750"/>
    </location>
</feature>
<evidence type="ECO:0000313" key="3">
    <source>
        <dbReference type="EMBL" id="PWI70922.1"/>
    </source>
</evidence>
<dbReference type="AlphaFoldDB" id="A0A2U3E8W0"/>
<evidence type="ECO:0000256" key="1">
    <source>
        <dbReference type="SAM" id="MobiDB-lite"/>
    </source>
</evidence>
<reference evidence="3" key="1">
    <citation type="submission" date="2015-05" db="EMBL/GenBank/DDBJ databases">
        <authorList>
            <person name="Wang D.B."/>
            <person name="Wang M."/>
        </authorList>
    </citation>
    <scope>NUCLEOTIDE SEQUENCE</scope>
    <source>
        <strain evidence="3">36-1</strain>
    </source>
</reference>
<feature type="region of interest" description="Disordered" evidence="1">
    <location>
        <begin position="320"/>
        <end position="358"/>
    </location>
</feature>
<evidence type="ECO:0000313" key="2">
    <source>
        <dbReference type="EMBL" id="KAK4090556.1"/>
    </source>
</evidence>
<dbReference type="EMBL" id="JAWRVI010000015">
    <property type="protein sequence ID" value="KAK4090556.1"/>
    <property type="molecule type" value="Genomic_DNA"/>
</dbReference>
<evidence type="ECO:0000313" key="4">
    <source>
        <dbReference type="Proteomes" id="UP000245956"/>
    </source>
</evidence>
<protein>
    <submittedName>
        <fullName evidence="3">Uncharacterized protein</fullName>
    </submittedName>
</protein>
<reference evidence="3 4" key="2">
    <citation type="journal article" date="2016" name="Front. Microbiol.">
        <title>Genome and transcriptome sequences reveal the specific parasitism of the nematophagous Purpureocillium lilacinum 36-1.</title>
        <authorList>
            <person name="Xie J."/>
            <person name="Li S."/>
            <person name="Mo C."/>
            <person name="Xiao X."/>
            <person name="Peng D."/>
            <person name="Wang G."/>
            <person name="Xiao Y."/>
        </authorList>
    </citation>
    <scope>NUCLEOTIDE SEQUENCE [LARGE SCALE GENOMIC DNA]</scope>
    <source>
        <strain evidence="3 4">36-1</strain>
    </source>
</reference>
<gene>
    <name evidence="3" type="ORF">PCL_12290</name>
    <name evidence="2" type="ORF">Purlil1_5228</name>
</gene>
<feature type="compositionally biased region" description="Low complexity" evidence="1">
    <location>
        <begin position="633"/>
        <end position="647"/>
    </location>
</feature>
<dbReference type="Proteomes" id="UP001287286">
    <property type="component" value="Unassembled WGS sequence"/>
</dbReference>
<dbReference type="EMBL" id="LCWV01000008">
    <property type="protein sequence ID" value="PWI70922.1"/>
    <property type="molecule type" value="Genomic_DNA"/>
</dbReference>
<accession>A0A2U3E8W0</accession>
<organism evidence="3 4">
    <name type="scientific">Purpureocillium lilacinum</name>
    <name type="common">Paecilomyces lilacinus</name>
    <dbReference type="NCBI Taxonomy" id="33203"/>
    <lineage>
        <taxon>Eukaryota</taxon>
        <taxon>Fungi</taxon>
        <taxon>Dikarya</taxon>
        <taxon>Ascomycota</taxon>
        <taxon>Pezizomycotina</taxon>
        <taxon>Sordariomycetes</taxon>
        <taxon>Hypocreomycetidae</taxon>
        <taxon>Hypocreales</taxon>
        <taxon>Ophiocordycipitaceae</taxon>
        <taxon>Purpureocillium</taxon>
    </lineage>
</organism>
<keyword evidence="5" id="KW-1185">Reference proteome</keyword>
<dbReference type="Proteomes" id="UP000245956">
    <property type="component" value="Unassembled WGS sequence"/>
</dbReference>
<comment type="caution">
    <text evidence="3">The sequence shown here is derived from an EMBL/GenBank/DDBJ whole genome shotgun (WGS) entry which is preliminary data.</text>
</comment>
<name>A0A2U3E8W0_PURLI</name>
<reference evidence="2" key="3">
    <citation type="submission" date="2023-11" db="EMBL/GenBank/DDBJ databases">
        <authorList>
            <person name="Beijen E."/>
            <person name="Ohm R.A."/>
        </authorList>
    </citation>
    <scope>NUCLEOTIDE SEQUENCE</scope>
    <source>
        <strain evidence="2">CBS 150709</strain>
    </source>
</reference>
<evidence type="ECO:0000313" key="5">
    <source>
        <dbReference type="Proteomes" id="UP001287286"/>
    </source>
</evidence>
<proteinExistence type="predicted"/>
<reference evidence="2 5" key="4">
    <citation type="journal article" date="2024" name="Microbiol. Resour. Announc.">
        <title>Genome annotations for the ascomycete fungi Trichoderma harzianum, Trichoderma aggressivum, and Purpureocillium lilacinum.</title>
        <authorList>
            <person name="Beijen E.P.W."/>
            <person name="Ohm R.A."/>
        </authorList>
    </citation>
    <scope>NUCLEOTIDE SEQUENCE [LARGE SCALE GENOMIC DNA]</scope>
    <source>
        <strain evidence="2 5">CBS 150709</strain>
    </source>
</reference>
<feature type="compositionally biased region" description="Basic and acidic residues" evidence="1">
    <location>
        <begin position="679"/>
        <end position="689"/>
    </location>
</feature>